<feature type="domain" description="RRM" evidence="11">
    <location>
        <begin position="639"/>
        <end position="712"/>
    </location>
</feature>
<feature type="domain" description="RRM" evidence="11">
    <location>
        <begin position="902"/>
        <end position="984"/>
    </location>
</feature>
<evidence type="ECO:0000259" key="11">
    <source>
        <dbReference type="PROSITE" id="PS50102"/>
    </source>
</evidence>
<comment type="caution">
    <text evidence="12">The sequence shown here is derived from an EMBL/GenBank/DDBJ whole genome shotgun (WGS) entry which is preliminary data.</text>
</comment>
<dbReference type="CDD" id="cd12297">
    <property type="entry name" value="RRM2_Prp24"/>
    <property type="match status" value="1"/>
</dbReference>
<evidence type="ECO:0000256" key="1">
    <source>
        <dbReference type="ARBA" id="ARBA00004123"/>
    </source>
</evidence>
<dbReference type="InterPro" id="IPR034398">
    <property type="entry name" value="Prp24_RRM2"/>
</dbReference>
<name>A0A9P5MZ28_9AGAM</name>
<dbReference type="GO" id="GO:0008380">
    <property type="term" value="P:RNA splicing"/>
    <property type="evidence" value="ECO:0007669"/>
    <property type="project" value="UniProtKB-KW"/>
</dbReference>
<evidence type="ECO:0000256" key="7">
    <source>
        <dbReference type="ARBA" id="ARBA00093374"/>
    </source>
</evidence>
<evidence type="ECO:0000256" key="2">
    <source>
        <dbReference type="ARBA" id="ARBA00022664"/>
    </source>
</evidence>
<keyword evidence="4 9" id="KW-0694">RNA-binding</keyword>
<evidence type="ECO:0000256" key="8">
    <source>
        <dbReference type="ARBA" id="ARBA00093627"/>
    </source>
</evidence>
<dbReference type="Gene3D" id="3.30.70.330">
    <property type="match status" value="4"/>
</dbReference>
<feature type="domain" description="RRM" evidence="11">
    <location>
        <begin position="804"/>
        <end position="880"/>
    </location>
</feature>
<reference evidence="12" key="2">
    <citation type="journal article" date="2020" name="Nat. Commun.">
        <title>Large-scale genome sequencing of mycorrhizal fungi provides insights into the early evolution of symbiotic traits.</title>
        <authorList>
            <person name="Miyauchi S."/>
            <person name="Kiss E."/>
            <person name="Kuo A."/>
            <person name="Drula E."/>
            <person name="Kohler A."/>
            <person name="Sanchez-Garcia M."/>
            <person name="Morin E."/>
            <person name="Andreopoulos B."/>
            <person name="Barry K.W."/>
            <person name="Bonito G."/>
            <person name="Buee M."/>
            <person name="Carver A."/>
            <person name="Chen C."/>
            <person name="Cichocki N."/>
            <person name="Clum A."/>
            <person name="Culley D."/>
            <person name="Crous P.W."/>
            <person name="Fauchery L."/>
            <person name="Girlanda M."/>
            <person name="Hayes R.D."/>
            <person name="Keri Z."/>
            <person name="LaButti K."/>
            <person name="Lipzen A."/>
            <person name="Lombard V."/>
            <person name="Magnuson J."/>
            <person name="Maillard F."/>
            <person name="Murat C."/>
            <person name="Nolan M."/>
            <person name="Ohm R.A."/>
            <person name="Pangilinan J."/>
            <person name="Pereira M.F."/>
            <person name="Perotto S."/>
            <person name="Peter M."/>
            <person name="Pfister S."/>
            <person name="Riley R."/>
            <person name="Sitrit Y."/>
            <person name="Stielow J.B."/>
            <person name="Szollosi G."/>
            <person name="Zifcakova L."/>
            <person name="Stursova M."/>
            <person name="Spatafora J.W."/>
            <person name="Tedersoo L."/>
            <person name="Vaario L.M."/>
            <person name="Yamada A."/>
            <person name="Yan M."/>
            <person name="Wang P."/>
            <person name="Xu J."/>
            <person name="Bruns T."/>
            <person name="Baldrian P."/>
            <person name="Vilgalys R."/>
            <person name="Dunand C."/>
            <person name="Henrissat B."/>
            <person name="Grigoriev I.V."/>
            <person name="Hibbett D."/>
            <person name="Nagy L.G."/>
            <person name="Martin F.M."/>
        </authorList>
    </citation>
    <scope>NUCLEOTIDE SEQUENCE</scope>
    <source>
        <strain evidence="12">Prilba</strain>
    </source>
</reference>
<dbReference type="PANTHER" id="PTHR24012">
    <property type="entry name" value="RNA BINDING PROTEIN"/>
    <property type="match status" value="1"/>
</dbReference>
<evidence type="ECO:0000256" key="10">
    <source>
        <dbReference type="SAM" id="MobiDB-lite"/>
    </source>
</evidence>
<evidence type="ECO:0000256" key="6">
    <source>
        <dbReference type="ARBA" id="ARBA00023242"/>
    </source>
</evidence>
<comment type="function">
    <text evidence="7">Functions as a recycling factor of the spliceosome, a machinery that forms on each precursor-messenger RNA (pre-mRNA) and catalyzes the removal of introns. Chaperones the re-annealing of U4 and U6 snRNAs (small nuclear RNAs) released from previous rounds of splicing, an initial step in reforming the U4/U6-U5 tri-snRNP (small nuclear ribonucleoprotein) that can reassemble into another spliceosome complex; this step involves binding U6 and facilitating the unwinding of the U6 internal stem loop, followed by base-pairing of U6 to U4.</text>
</comment>
<keyword evidence="2" id="KW-0507">mRNA processing</keyword>
<dbReference type="InterPro" id="IPR011990">
    <property type="entry name" value="TPR-like_helical_dom_sf"/>
</dbReference>
<dbReference type="CDD" id="cd12296">
    <property type="entry name" value="RRM1_Prp24"/>
    <property type="match status" value="1"/>
</dbReference>
<keyword evidence="13" id="KW-1185">Reference proteome</keyword>
<dbReference type="FunFam" id="3.30.70.330:FF:000365">
    <property type="entry name" value="U4/U6 snRNA-associated-splicing factor PRP24"/>
    <property type="match status" value="1"/>
</dbReference>
<accession>A0A9P5MZ28</accession>
<feature type="compositionally biased region" description="Basic and acidic residues" evidence="10">
    <location>
        <begin position="1027"/>
        <end position="1043"/>
    </location>
</feature>
<evidence type="ECO:0000313" key="13">
    <source>
        <dbReference type="Proteomes" id="UP000759537"/>
    </source>
</evidence>
<dbReference type="OrthoDB" id="360390at2759"/>
<dbReference type="GO" id="GO:0006397">
    <property type="term" value="P:mRNA processing"/>
    <property type="evidence" value="ECO:0007669"/>
    <property type="project" value="UniProtKB-KW"/>
</dbReference>
<dbReference type="SUPFAM" id="SSF48452">
    <property type="entry name" value="TPR-like"/>
    <property type="match status" value="1"/>
</dbReference>
<evidence type="ECO:0000256" key="3">
    <source>
        <dbReference type="ARBA" id="ARBA00022737"/>
    </source>
</evidence>
<dbReference type="PROSITE" id="PS50102">
    <property type="entry name" value="RRM"/>
    <property type="match status" value="4"/>
</dbReference>
<dbReference type="Pfam" id="PF00076">
    <property type="entry name" value="RRM_1"/>
    <property type="match status" value="3"/>
</dbReference>
<evidence type="ECO:0000256" key="9">
    <source>
        <dbReference type="PROSITE-ProRule" id="PRU00176"/>
    </source>
</evidence>
<dbReference type="GO" id="GO:0005688">
    <property type="term" value="C:U6 snRNP"/>
    <property type="evidence" value="ECO:0007669"/>
    <property type="project" value="UniProtKB-ARBA"/>
</dbReference>
<dbReference type="GO" id="GO:0003723">
    <property type="term" value="F:RNA binding"/>
    <property type="evidence" value="ECO:0007669"/>
    <property type="project" value="UniProtKB-UniRule"/>
</dbReference>
<protein>
    <recommendedName>
        <fullName evidence="8">U4/U6 snRNA-associated-splicing factor PRP24</fullName>
    </recommendedName>
</protein>
<proteinExistence type="predicted"/>
<organism evidence="12 13">
    <name type="scientific">Russula ochroleuca</name>
    <dbReference type="NCBI Taxonomy" id="152965"/>
    <lineage>
        <taxon>Eukaryota</taxon>
        <taxon>Fungi</taxon>
        <taxon>Dikarya</taxon>
        <taxon>Basidiomycota</taxon>
        <taxon>Agaricomycotina</taxon>
        <taxon>Agaricomycetes</taxon>
        <taxon>Russulales</taxon>
        <taxon>Russulaceae</taxon>
        <taxon>Russula</taxon>
    </lineage>
</organism>
<dbReference type="Proteomes" id="UP000759537">
    <property type="component" value="Unassembled WGS sequence"/>
</dbReference>
<dbReference type="Gene3D" id="1.25.40.10">
    <property type="entry name" value="Tetratricopeptide repeat domain"/>
    <property type="match status" value="2"/>
</dbReference>
<dbReference type="InterPro" id="IPR035979">
    <property type="entry name" value="RBD_domain_sf"/>
</dbReference>
<evidence type="ECO:0000256" key="5">
    <source>
        <dbReference type="ARBA" id="ARBA00023187"/>
    </source>
</evidence>
<feature type="domain" description="RRM" evidence="11">
    <location>
        <begin position="713"/>
        <end position="790"/>
    </location>
</feature>
<dbReference type="SMART" id="SM00360">
    <property type="entry name" value="RRM"/>
    <property type="match status" value="4"/>
</dbReference>
<feature type="compositionally biased region" description="Basic and acidic residues" evidence="10">
    <location>
        <begin position="611"/>
        <end position="632"/>
    </location>
</feature>
<feature type="region of interest" description="Disordered" evidence="10">
    <location>
        <begin position="973"/>
        <end position="1049"/>
    </location>
</feature>
<dbReference type="SUPFAM" id="SSF54928">
    <property type="entry name" value="RNA-binding domain, RBD"/>
    <property type="match status" value="3"/>
</dbReference>
<dbReference type="AlphaFoldDB" id="A0A9P5MZ28"/>
<dbReference type="EMBL" id="WHVB01000005">
    <property type="protein sequence ID" value="KAF8482400.1"/>
    <property type="molecule type" value="Genomic_DNA"/>
</dbReference>
<keyword evidence="5" id="KW-0508">mRNA splicing</keyword>
<keyword evidence="6" id="KW-0539">Nucleus</keyword>
<evidence type="ECO:0000256" key="4">
    <source>
        <dbReference type="ARBA" id="ARBA00022884"/>
    </source>
</evidence>
<dbReference type="InterPro" id="IPR012677">
    <property type="entry name" value="Nucleotide-bd_a/b_plait_sf"/>
</dbReference>
<evidence type="ECO:0000313" key="12">
    <source>
        <dbReference type="EMBL" id="KAF8482400.1"/>
    </source>
</evidence>
<dbReference type="InterPro" id="IPR034397">
    <property type="entry name" value="Prp24_RRM1"/>
</dbReference>
<sequence length="1049" mass="117676">MDEEQALEALSNVISALSETPFDLSLHVQHIQLAVAAGMDDQIREARDTLTAYYACGDDVWLPLIEDKKSAADLDTVDGVLSVLTAYKRAEDDYLSIPLLRQHIDFLIDRHSHFSSSDANPILPDDPFSVEWTREALRAVVAQGVNHVAQGNLLWDALRDWDLENLSTVLPDERSAAIVQVEDMYLERLQQCHSANEDTFQSYSSFTTNYKAPQAYETLLVNASKIREKAKKAYEWREPYEAALEQSGNSLYAYQNYVTYELRAKRPDLNILSNIHERAISEAAKRRASGETGAEEALRLWWGSYVDSMRRNDAPSEQQLSLFRRSVRSVPGSGEQWAKYIRFLEMNSELVEEGKAEPISVVYDKAFTTKLFQKDVEGMASLFLARAGFERRISFASLENEQSADPESPPAEPAVAQPFLGPQDRLSALLDILKNGIKSIRSAAKGGDPRFRLERFLFTLLNELGQSGDATKVWADAGKHHKTAYIPWLEYTSALERQGDHEEAKKAFTKAAKSQLDWPEMLWETWLAFEHSHGSVEEIQAALDVVERTRTQVEARRAKEAEQAGYQAMQVTTEQQAASVPVTGPTEATHQIETPMDIDHEAKDAGNGVKRKAEEEPSEESKKARVEQPQTLKRDRENCTVFISDLPSETTDDDLTRLFKDCGVVREVKITQLPNVLVATVEFVARDSVPAALTKDKKRVHDHEINVHLAWQSTLYVTNFPESADDLGIRKLFGQYGHIFDVRWPSKKFKSTRRFCYVQYTSPTAAKLALELHGRELEPGLSLNVYVSNPERKKERTDADANAREIYVAGLSKFATKEDLEKLFRTYGPVKEIRMALDSDNHSKGFAFVEFEEEGDATRALGANNYELKKRRIAVTLSDTRVRSRRREPETGLGRKADARNRSLRIRDLPDDTAEGLLQQAVEKLAPVNRLEVFLDKREAVVEFQSAAEAARLLLLPEPLEFNGVQLRFSEGDDTPAKAHGAPKTASGMFIPRTAASRPRAGLGRARKPPPAAGTTAAPESQSQTSSEDKAAVQGKAQDDFRKMLLGGK</sequence>
<dbReference type="CDD" id="cd00590">
    <property type="entry name" value="RRM_SF"/>
    <property type="match status" value="1"/>
</dbReference>
<reference evidence="12" key="1">
    <citation type="submission" date="2019-10" db="EMBL/GenBank/DDBJ databases">
        <authorList>
            <consortium name="DOE Joint Genome Institute"/>
            <person name="Kuo A."/>
            <person name="Miyauchi S."/>
            <person name="Kiss E."/>
            <person name="Drula E."/>
            <person name="Kohler A."/>
            <person name="Sanchez-Garcia M."/>
            <person name="Andreopoulos B."/>
            <person name="Barry K.W."/>
            <person name="Bonito G."/>
            <person name="Buee M."/>
            <person name="Carver A."/>
            <person name="Chen C."/>
            <person name="Cichocki N."/>
            <person name="Clum A."/>
            <person name="Culley D."/>
            <person name="Crous P.W."/>
            <person name="Fauchery L."/>
            <person name="Girlanda M."/>
            <person name="Hayes R."/>
            <person name="Keri Z."/>
            <person name="LaButti K."/>
            <person name="Lipzen A."/>
            <person name="Lombard V."/>
            <person name="Magnuson J."/>
            <person name="Maillard F."/>
            <person name="Morin E."/>
            <person name="Murat C."/>
            <person name="Nolan M."/>
            <person name="Ohm R."/>
            <person name="Pangilinan J."/>
            <person name="Pereira M."/>
            <person name="Perotto S."/>
            <person name="Peter M."/>
            <person name="Riley R."/>
            <person name="Sitrit Y."/>
            <person name="Stielow B."/>
            <person name="Szollosi G."/>
            <person name="Zifcakova L."/>
            <person name="Stursova M."/>
            <person name="Spatafora J.W."/>
            <person name="Tedersoo L."/>
            <person name="Vaario L.-M."/>
            <person name="Yamada A."/>
            <person name="Yan M."/>
            <person name="Wang P."/>
            <person name="Xu J."/>
            <person name="Bruns T."/>
            <person name="Baldrian P."/>
            <person name="Vilgalys R."/>
            <person name="Henrissat B."/>
            <person name="Grigoriev I.V."/>
            <person name="Hibbett D."/>
            <person name="Nagy L.G."/>
            <person name="Martin F.M."/>
        </authorList>
    </citation>
    <scope>NUCLEOTIDE SEQUENCE</scope>
    <source>
        <strain evidence="12">Prilba</strain>
    </source>
</reference>
<feature type="region of interest" description="Disordered" evidence="10">
    <location>
        <begin position="590"/>
        <end position="632"/>
    </location>
</feature>
<comment type="subcellular location">
    <subcellularLocation>
        <location evidence="1">Nucleus</location>
    </subcellularLocation>
</comment>
<gene>
    <name evidence="12" type="ORF">DFH94DRAFT_726622</name>
</gene>
<keyword evidence="3" id="KW-0677">Repeat</keyword>
<dbReference type="InterPro" id="IPR000504">
    <property type="entry name" value="RRM_dom"/>
</dbReference>